<dbReference type="GO" id="GO:0003680">
    <property type="term" value="F:minor groove of adenine-thymine-rich DNA binding"/>
    <property type="evidence" value="ECO:0007669"/>
    <property type="project" value="UniProtKB-UniRule"/>
</dbReference>
<dbReference type="CDD" id="cd11378">
    <property type="entry name" value="DUF296"/>
    <property type="match status" value="1"/>
</dbReference>
<evidence type="ECO:0000256" key="4">
    <source>
        <dbReference type="ARBA" id="ARBA00023242"/>
    </source>
</evidence>
<name>A0A6A6NAX2_HEVBR</name>
<dbReference type="InterPro" id="IPR039605">
    <property type="entry name" value="AHL"/>
</dbReference>
<comment type="caution">
    <text evidence="7">The sequence shown here is derived from an EMBL/GenBank/DDBJ whole genome shotgun (WGS) entry which is preliminary data.</text>
</comment>
<dbReference type="Proteomes" id="UP000467840">
    <property type="component" value="Chromosome 11"/>
</dbReference>
<dbReference type="AlphaFoldDB" id="A0A6A6NAX2"/>
<dbReference type="EMBL" id="JAAGAX010000002">
    <property type="protein sequence ID" value="KAF2321698.1"/>
    <property type="molecule type" value="Genomic_DNA"/>
</dbReference>
<dbReference type="Pfam" id="PF03479">
    <property type="entry name" value="PCC"/>
    <property type="match status" value="1"/>
</dbReference>
<dbReference type="PROSITE" id="PS51742">
    <property type="entry name" value="PPC"/>
    <property type="match status" value="1"/>
</dbReference>
<keyword evidence="3 5" id="KW-0804">Transcription</keyword>
<evidence type="ECO:0000256" key="2">
    <source>
        <dbReference type="ARBA" id="ARBA00023125"/>
    </source>
</evidence>
<evidence type="ECO:0000256" key="5">
    <source>
        <dbReference type="RuleBase" id="RU367031"/>
    </source>
</evidence>
<evidence type="ECO:0000256" key="1">
    <source>
        <dbReference type="ARBA" id="ARBA00023015"/>
    </source>
</evidence>
<feature type="domain" description="PPC" evidence="6">
    <location>
        <begin position="17"/>
        <end position="156"/>
    </location>
</feature>
<evidence type="ECO:0000256" key="3">
    <source>
        <dbReference type="ARBA" id="ARBA00023163"/>
    </source>
</evidence>
<keyword evidence="2 5" id="KW-0238">DNA-binding</keyword>
<dbReference type="SUPFAM" id="SSF117856">
    <property type="entry name" value="AF0104/ALDC/Ptd012-like"/>
    <property type="match status" value="1"/>
</dbReference>
<reference evidence="7 8" key="1">
    <citation type="journal article" date="2020" name="Mol. Plant">
        <title>The Chromosome-Based Rubber Tree Genome Provides New Insights into Spurge Genome Evolution and Rubber Biosynthesis.</title>
        <authorList>
            <person name="Liu J."/>
            <person name="Shi C."/>
            <person name="Shi C.C."/>
            <person name="Li W."/>
            <person name="Zhang Q.J."/>
            <person name="Zhang Y."/>
            <person name="Li K."/>
            <person name="Lu H.F."/>
            <person name="Shi C."/>
            <person name="Zhu S.T."/>
            <person name="Xiao Z.Y."/>
            <person name="Nan H."/>
            <person name="Yue Y."/>
            <person name="Zhu X.G."/>
            <person name="Wu Y."/>
            <person name="Hong X.N."/>
            <person name="Fan G.Y."/>
            <person name="Tong Y."/>
            <person name="Zhang D."/>
            <person name="Mao C.L."/>
            <person name="Liu Y.L."/>
            <person name="Hao S.J."/>
            <person name="Liu W.Q."/>
            <person name="Lv M.Q."/>
            <person name="Zhang H.B."/>
            <person name="Liu Y."/>
            <person name="Hu-Tang G.R."/>
            <person name="Wang J.P."/>
            <person name="Wang J.H."/>
            <person name="Sun Y.H."/>
            <person name="Ni S.B."/>
            <person name="Chen W.B."/>
            <person name="Zhang X.C."/>
            <person name="Jiao Y.N."/>
            <person name="Eichler E.E."/>
            <person name="Li G.H."/>
            <person name="Liu X."/>
            <person name="Gao L.Z."/>
        </authorList>
    </citation>
    <scope>NUCLEOTIDE SEQUENCE [LARGE SCALE GENOMIC DNA]</scope>
    <source>
        <strain evidence="8">cv. GT1</strain>
        <tissue evidence="7">Leaf</tissue>
    </source>
</reference>
<dbReference type="Gene3D" id="3.30.1330.80">
    <property type="entry name" value="Hypothetical protein, similar to alpha- acetolactate decarboxylase, domain 2"/>
    <property type="match status" value="1"/>
</dbReference>
<comment type="function">
    <text evidence="5">Transcription factor that specifically binds AT-rich DNA sequences related to the nuclear matrix attachment regions (MARs).</text>
</comment>
<organism evidence="7 8">
    <name type="scientific">Hevea brasiliensis</name>
    <name type="common">Para rubber tree</name>
    <name type="synonym">Siphonia brasiliensis</name>
    <dbReference type="NCBI Taxonomy" id="3981"/>
    <lineage>
        <taxon>Eukaryota</taxon>
        <taxon>Viridiplantae</taxon>
        <taxon>Streptophyta</taxon>
        <taxon>Embryophyta</taxon>
        <taxon>Tracheophyta</taxon>
        <taxon>Spermatophyta</taxon>
        <taxon>Magnoliopsida</taxon>
        <taxon>eudicotyledons</taxon>
        <taxon>Gunneridae</taxon>
        <taxon>Pentapetalae</taxon>
        <taxon>rosids</taxon>
        <taxon>fabids</taxon>
        <taxon>Malpighiales</taxon>
        <taxon>Euphorbiaceae</taxon>
        <taxon>Crotonoideae</taxon>
        <taxon>Micrandreae</taxon>
        <taxon>Hevea</taxon>
    </lineage>
</organism>
<keyword evidence="4 5" id="KW-0539">Nucleus</keyword>
<dbReference type="GO" id="GO:0005634">
    <property type="term" value="C:nucleus"/>
    <property type="evidence" value="ECO:0007669"/>
    <property type="project" value="UniProtKB-SubCell"/>
</dbReference>
<keyword evidence="1 5" id="KW-0805">Transcription regulation</keyword>
<evidence type="ECO:0000259" key="6">
    <source>
        <dbReference type="PROSITE" id="PS51742"/>
    </source>
</evidence>
<comment type="subcellular location">
    <subcellularLocation>
        <location evidence="5">Nucleus</location>
    </subcellularLocation>
</comment>
<dbReference type="InterPro" id="IPR005175">
    <property type="entry name" value="PPC_dom"/>
</dbReference>
<sequence length="221" mass="22949">MPQYSVCLGVLAAETAGGSFIPHVIPVKAGEDIVSKISSFAERGSRAICILSATGAVSSVIISQPGSSGGILRYEGLFEILSLSGSFTVDETSGAHCKTGMLHVSLAKPDGRVFGGGIFGSLIASGPIQLIIASFKQNICKELKLRQLAQSAAAAAAAAAARRVLGNSEMVTTQAEGHCTSPTSHLLERTNRTAACNTFTVDPQNVFKPTEPISDSRNEDI</sequence>
<accession>A0A6A6NAX2</accession>
<protein>
    <recommendedName>
        <fullName evidence="5">AT-hook motif nuclear-localized protein</fullName>
    </recommendedName>
</protein>
<comment type="domain">
    <text evidence="5">The PPC domain mediates interactions between AHL proteins.</text>
</comment>
<evidence type="ECO:0000313" key="7">
    <source>
        <dbReference type="EMBL" id="KAF2321698.1"/>
    </source>
</evidence>
<keyword evidence="8" id="KW-1185">Reference proteome</keyword>
<gene>
    <name evidence="7" type="ORF">GH714_001596</name>
</gene>
<dbReference type="PANTHER" id="PTHR31500:SF45">
    <property type="entry name" value="AT-HOOK MOTIF NUCLEAR-LOCALIZED PROTEIN"/>
    <property type="match status" value="1"/>
</dbReference>
<dbReference type="PANTHER" id="PTHR31500">
    <property type="entry name" value="AT-HOOK MOTIF NUCLEAR-LOCALIZED PROTEIN 9"/>
    <property type="match status" value="1"/>
</dbReference>
<evidence type="ECO:0000313" key="8">
    <source>
        <dbReference type="Proteomes" id="UP000467840"/>
    </source>
</evidence>
<proteinExistence type="predicted"/>